<keyword evidence="5" id="KW-1185">Reference proteome</keyword>
<dbReference type="GO" id="GO:0042834">
    <property type="term" value="F:peptidoglycan binding"/>
    <property type="evidence" value="ECO:0007669"/>
    <property type="project" value="InterPro"/>
</dbReference>
<evidence type="ECO:0000313" key="4">
    <source>
        <dbReference type="EMBL" id="QMW22744.1"/>
    </source>
</evidence>
<dbReference type="KEGG" id="sand:H3309_15800"/>
<keyword evidence="2" id="KW-0812">Transmembrane</keyword>
<dbReference type="Gene3D" id="3.30.70.1070">
    <property type="entry name" value="Sporulation related repeat"/>
    <property type="match status" value="1"/>
</dbReference>
<organism evidence="4 5">
    <name type="scientific">Sandaracinobacteroides saxicola</name>
    <dbReference type="NCBI Taxonomy" id="2759707"/>
    <lineage>
        <taxon>Bacteria</taxon>
        <taxon>Pseudomonadati</taxon>
        <taxon>Pseudomonadota</taxon>
        <taxon>Alphaproteobacteria</taxon>
        <taxon>Sphingomonadales</taxon>
        <taxon>Sphingosinicellaceae</taxon>
        <taxon>Sandaracinobacteroides</taxon>
    </lineage>
</organism>
<dbReference type="InterPro" id="IPR007730">
    <property type="entry name" value="SPOR-like_dom"/>
</dbReference>
<dbReference type="AlphaFoldDB" id="A0A7G5IHA2"/>
<gene>
    <name evidence="4" type="ORF">H3309_15800</name>
</gene>
<dbReference type="Proteomes" id="UP000515292">
    <property type="component" value="Chromosome"/>
</dbReference>
<reference evidence="4 5" key="1">
    <citation type="submission" date="2020-07" db="EMBL/GenBank/DDBJ databases">
        <title>Complete genome sequence for Sandaracinobacter sp. M6.</title>
        <authorList>
            <person name="Tang Y."/>
            <person name="Liu Q."/>
            <person name="Guo Z."/>
            <person name="Lei P."/>
            <person name="Huang B."/>
        </authorList>
    </citation>
    <scope>NUCLEOTIDE SEQUENCE [LARGE SCALE GENOMIC DNA]</scope>
    <source>
        <strain evidence="4 5">M6</strain>
    </source>
</reference>
<accession>A0A7G5IHA2</accession>
<dbReference type="PROSITE" id="PS51724">
    <property type="entry name" value="SPOR"/>
    <property type="match status" value="1"/>
</dbReference>
<name>A0A7G5IHA2_9SPHN</name>
<evidence type="ECO:0000256" key="1">
    <source>
        <dbReference type="SAM" id="MobiDB-lite"/>
    </source>
</evidence>
<sequence>MVERRGPSPADARPPWLEEAEEEAPTHTLVGRNFLWLVVIGLLLVAVGVAVGVALIVKRSDSPIEVQAMGGEVQTIPNPGPWKERPETPGGTPVEGQGQLVYDAGDGADPGGTIDLNAVPEAPVERPGTEVIPVTPDGVVLPPAATAPPPKPLLPPVAAPSKPLPPAAKPAPIPPVAKAEVVAKPVVEKAAPKPPVVAPKPVEVAALGGAGLLQLGAFSSEAKAREAWKGYSKRFQYLAGLTPVIAPVARDGVTLYRLRASGAADAANLCARLKVAGEDCSVVN</sequence>
<keyword evidence="2" id="KW-1133">Transmembrane helix</keyword>
<dbReference type="EMBL" id="CP059851">
    <property type="protein sequence ID" value="QMW22744.1"/>
    <property type="molecule type" value="Genomic_DNA"/>
</dbReference>
<dbReference type="RefSeq" id="WP_182295931.1">
    <property type="nucleotide sequence ID" value="NZ_CP059851.1"/>
</dbReference>
<keyword evidence="2" id="KW-0472">Membrane</keyword>
<evidence type="ECO:0000256" key="2">
    <source>
        <dbReference type="SAM" id="Phobius"/>
    </source>
</evidence>
<evidence type="ECO:0000313" key="5">
    <source>
        <dbReference type="Proteomes" id="UP000515292"/>
    </source>
</evidence>
<evidence type="ECO:0000259" key="3">
    <source>
        <dbReference type="PROSITE" id="PS51724"/>
    </source>
</evidence>
<feature type="region of interest" description="Disordered" evidence="1">
    <location>
        <begin position="72"/>
        <end position="100"/>
    </location>
</feature>
<dbReference type="Pfam" id="PF05036">
    <property type="entry name" value="SPOR"/>
    <property type="match status" value="1"/>
</dbReference>
<feature type="transmembrane region" description="Helical" evidence="2">
    <location>
        <begin position="34"/>
        <end position="57"/>
    </location>
</feature>
<proteinExistence type="predicted"/>
<dbReference type="InterPro" id="IPR036680">
    <property type="entry name" value="SPOR-like_sf"/>
</dbReference>
<protein>
    <submittedName>
        <fullName evidence="4">SPOR domain-containing protein</fullName>
    </submittedName>
</protein>
<feature type="domain" description="SPOR" evidence="3">
    <location>
        <begin position="205"/>
        <end position="284"/>
    </location>
</feature>